<dbReference type="AlphaFoldDB" id="A0A850HDN4"/>
<feature type="domain" description="PRC-barrel" evidence="1">
    <location>
        <begin position="22"/>
        <end position="79"/>
    </location>
</feature>
<dbReference type="Gene3D" id="3.90.50.10">
    <property type="entry name" value="Photosynthetic Reaction Center, subunit H, domain 2"/>
    <property type="match status" value="1"/>
</dbReference>
<evidence type="ECO:0000313" key="2">
    <source>
        <dbReference type="EMBL" id="NVD45279.1"/>
    </source>
</evidence>
<sequence>MAKNYEDLHELDSYQLENSEQDLRGHALYTYDGERLGTVQRMLVDPDRNHVAALVLEDHRFVPVSEIEIRDGDAYIDPVDATGFSKVPKRERNIRRGTVTVNRRT</sequence>
<comment type="caution">
    <text evidence="2">The sequence shown here is derived from an EMBL/GenBank/DDBJ whole genome shotgun (WGS) entry which is preliminary data.</text>
</comment>
<reference evidence="2 3" key="1">
    <citation type="submission" date="2020-06" db="EMBL/GenBank/DDBJ databases">
        <title>Altererythrobacter sp. HHU K3-1.</title>
        <authorList>
            <person name="Zhang D."/>
            <person name="Xue H."/>
        </authorList>
    </citation>
    <scope>NUCLEOTIDE SEQUENCE [LARGE SCALE GENOMIC DNA]</scope>
    <source>
        <strain evidence="2 3">HHU K3-1</strain>
    </source>
</reference>
<keyword evidence="3" id="KW-1185">Reference proteome</keyword>
<organism evidence="2 3">
    <name type="scientific">Qipengyuania atrilutea</name>
    <dbReference type="NCBI Taxonomy" id="2744473"/>
    <lineage>
        <taxon>Bacteria</taxon>
        <taxon>Pseudomonadati</taxon>
        <taxon>Pseudomonadota</taxon>
        <taxon>Alphaproteobacteria</taxon>
        <taxon>Sphingomonadales</taxon>
        <taxon>Erythrobacteraceae</taxon>
        <taxon>Qipengyuania</taxon>
    </lineage>
</organism>
<dbReference type="InterPro" id="IPR027275">
    <property type="entry name" value="PRC-brl_dom"/>
</dbReference>
<dbReference type="InterPro" id="IPR014747">
    <property type="entry name" value="Bac_photo_RC_H_C"/>
</dbReference>
<dbReference type="RefSeq" id="WP_176267576.1">
    <property type="nucleotide sequence ID" value="NZ_JABWGV010000003.1"/>
</dbReference>
<accession>A0A850HDN4</accession>
<dbReference type="GO" id="GO:0030077">
    <property type="term" value="C:plasma membrane light-harvesting complex"/>
    <property type="evidence" value="ECO:0007669"/>
    <property type="project" value="InterPro"/>
</dbReference>
<dbReference type="EMBL" id="JABWGV010000003">
    <property type="protein sequence ID" value="NVD45279.1"/>
    <property type="molecule type" value="Genomic_DNA"/>
</dbReference>
<protein>
    <submittedName>
        <fullName evidence="2">PRC-barrel domain-containing protein</fullName>
    </submittedName>
</protein>
<evidence type="ECO:0000313" key="3">
    <source>
        <dbReference type="Proteomes" id="UP000561438"/>
    </source>
</evidence>
<dbReference type="SUPFAM" id="SSF50346">
    <property type="entry name" value="PRC-barrel domain"/>
    <property type="match status" value="1"/>
</dbReference>
<name>A0A850HDN4_9SPHN</name>
<dbReference type="GO" id="GO:0019684">
    <property type="term" value="P:photosynthesis, light reaction"/>
    <property type="evidence" value="ECO:0007669"/>
    <property type="project" value="InterPro"/>
</dbReference>
<proteinExistence type="predicted"/>
<dbReference type="InterPro" id="IPR011033">
    <property type="entry name" value="PRC_barrel-like_sf"/>
</dbReference>
<dbReference type="Proteomes" id="UP000561438">
    <property type="component" value="Unassembled WGS sequence"/>
</dbReference>
<gene>
    <name evidence="2" type="ORF">HUV48_09655</name>
</gene>
<evidence type="ECO:0000259" key="1">
    <source>
        <dbReference type="Pfam" id="PF05239"/>
    </source>
</evidence>
<dbReference type="Pfam" id="PF05239">
    <property type="entry name" value="PRC"/>
    <property type="match status" value="1"/>
</dbReference>